<gene>
    <name evidence="5" type="ORF">ADIMK_2839</name>
</gene>
<dbReference type="SUPFAM" id="SSF53850">
    <property type="entry name" value="Periplasmic binding protein-like II"/>
    <property type="match status" value="1"/>
</dbReference>
<proteinExistence type="inferred from homology"/>
<dbReference type="PATRIC" id="fig|1232683.4.peg.2794"/>
<dbReference type="SMART" id="SM00062">
    <property type="entry name" value="PBPb"/>
    <property type="match status" value="1"/>
</dbReference>
<dbReference type="EMBL" id="JMQN01000040">
    <property type="protein sequence ID" value="KEA63315.1"/>
    <property type="molecule type" value="Genomic_DNA"/>
</dbReference>
<name>A0A081FXR0_9GAMM</name>
<evidence type="ECO:0000256" key="2">
    <source>
        <dbReference type="ARBA" id="ARBA00022729"/>
    </source>
</evidence>
<keyword evidence="5" id="KW-0456">Lyase</keyword>
<evidence type="ECO:0000313" key="5">
    <source>
        <dbReference type="EMBL" id="KEA63315.1"/>
    </source>
</evidence>
<dbReference type="RefSeq" id="WP_036189400.1">
    <property type="nucleotide sequence ID" value="NZ_JMQN01000040.1"/>
</dbReference>
<dbReference type="Gene3D" id="3.40.190.10">
    <property type="entry name" value="Periplasmic binding protein-like II"/>
    <property type="match status" value="2"/>
</dbReference>
<comment type="caution">
    <text evidence="5">The sequence shown here is derived from an EMBL/GenBank/DDBJ whole genome shotgun (WGS) entry which is preliminary data.</text>
</comment>
<dbReference type="EC" id="4.2.1.91" evidence="5"/>
<accession>A0A081FXR0</accession>
<evidence type="ECO:0000256" key="1">
    <source>
        <dbReference type="ARBA" id="ARBA00010333"/>
    </source>
</evidence>
<dbReference type="eggNOG" id="COG0834">
    <property type="taxonomic scope" value="Bacteria"/>
</dbReference>
<feature type="chain" id="PRO_5001757471" evidence="3">
    <location>
        <begin position="24"/>
        <end position="256"/>
    </location>
</feature>
<reference evidence="5 6" key="1">
    <citation type="submission" date="2014-04" db="EMBL/GenBank/DDBJ databases">
        <title>Marinobacterium kochiensis sp. nov., isolated from sediment sample collected from Kochi backwaters in Kerala, India.</title>
        <authorList>
            <person name="Singh A."/>
            <person name="Pinnaka A.K."/>
        </authorList>
    </citation>
    <scope>NUCLEOTIDE SEQUENCE [LARGE SCALE GENOMIC DNA]</scope>
    <source>
        <strain evidence="5 6">AK27</strain>
    </source>
</reference>
<organism evidence="5 6">
    <name type="scientific">Marinobacterium lacunae</name>
    <dbReference type="NCBI Taxonomy" id="1232683"/>
    <lineage>
        <taxon>Bacteria</taxon>
        <taxon>Pseudomonadati</taxon>
        <taxon>Pseudomonadota</taxon>
        <taxon>Gammaproteobacteria</taxon>
        <taxon>Oceanospirillales</taxon>
        <taxon>Oceanospirillaceae</taxon>
        <taxon>Marinobacterium</taxon>
    </lineage>
</organism>
<comment type="similarity">
    <text evidence="1">Belongs to the bacterial solute-binding protein 3 family.</text>
</comment>
<dbReference type="Pfam" id="PF00497">
    <property type="entry name" value="SBP_bac_3"/>
    <property type="match status" value="1"/>
</dbReference>
<keyword evidence="2 3" id="KW-0732">Signal</keyword>
<dbReference type="GO" id="GO:0047769">
    <property type="term" value="F:arogenate dehydratase activity"/>
    <property type="evidence" value="ECO:0007669"/>
    <property type="project" value="UniProtKB-EC"/>
</dbReference>
<dbReference type="AlphaFoldDB" id="A0A081FXR0"/>
<sequence>MNKLKKCFFVLIALFSFSVTAYADRLEDIQKQGYITVGTTGDYKPFSFYDGESFSGYDIDVAEYFAKEMGVEVKFVQTTWKQLLTGLEENQYDIAMGGITRRIARQMAAEESQGYMTFGKCFLVAQGRESEFNTLEKVNLPEVKVGVNIGGTNEKFANEYLKNATLIRFENNLDVPKAVLEGKVDVMVTETPEALYYQVTDPGLEAVRENDPFTKSQFGYLIPSGEQRLLNTVNFLMDEMKLKGVDQELMKRNSLQ</sequence>
<dbReference type="InterPro" id="IPR001638">
    <property type="entry name" value="Solute-binding_3/MltF_N"/>
</dbReference>
<feature type="domain" description="Solute-binding protein family 3/N-terminal" evidence="4">
    <location>
        <begin position="34"/>
        <end position="252"/>
    </location>
</feature>
<feature type="signal peptide" evidence="3">
    <location>
        <begin position="1"/>
        <end position="23"/>
    </location>
</feature>
<dbReference type="STRING" id="1232683.ADIMK_2839"/>
<evidence type="ECO:0000313" key="6">
    <source>
        <dbReference type="Proteomes" id="UP000028252"/>
    </source>
</evidence>
<protein>
    <submittedName>
        <fullName evidence="5">Cyclohexadienyl dehydratase</fullName>
        <ecNumber evidence="5">4.2.1.51</ecNumber>
        <ecNumber evidence="5">4.2.1.91</ecNumber>
    </submittedName>
</protein>
<dbReference type="PANTHER" id="PTHR35936:SF19">
    <property type="entry name" value="AMINO-ACID-BINDING PROTEIN YXEM-RELATED"/>
    <property type="match status" value="1"/>
</dbReference>
<evidence type="ECO:0000259" key="4">
    <source>
        <dbReference type="SMART" id="SM00062"/>
    </source>
</evidence>
<keyword evidence="6" id="KW-1185">Reference proteome</keyword>
<dbReference type="GO" id="GO:0004664">
    <property type="term" value="F:prephenate dehydratase activity"/>
    <property type="evidence" value="ECO:0007669"/>
    <property type="project" value="UniProtKB-EC"/>
</dbReference>
<dbReference type="Proteomes" id="UP000028252">
    <property type="component" value="Unassembled WGS sequence"/>
</dbReference>
<evidence type="ECO:0000256" key="3">
    <source>
        <dbReference type="SAM" id="SignalP"/>
    </source>
</evidence>
<dbReference type="PANTHER" id="PTHR35936">
    <property type="entry name" value="MEMBRANE-BOUND LYTIC MUREIN TRANSGLYCOSYLASE F"/>
    <property type="match status" value="1"/>
</dbReference>
<dbReference type="OrthoDB" id="7241844at2"/>
<dbReference type="EC" id="4.2.1.51" evidence="5"/>